<reference evidence="2" key="2">
    <citation type="submission" date="2019-08" db="EMBL/GenBank/DDBJ databases">
        <title>Banana streak GF virus Yunnan isolate, complete genome.</title>
        <authorList>
            <person name="Yu N.-T."/>
            <person name="Li W.-L."/>
            <person name="Wang J.-H."/>
            <person name="Liu Z.-X."/>
        </authorList>
    </citation>
    <scope>NUCLEOTIDE SEQUENCE</scope>
    <source>
        <strain evidence="2">Yunnan</strain>
    </source>
</reference>
<name>X2F668_9VIRU</name>
<sequence length="112" mass="12715">MNSEAYKEALRATSKGWPDNGIGFTEKESTTNLSTISRQLNTILYTVLQLRIEVASLQEELRKTKVEQSPDITKLTEQLDKVHLSSKGAAYKEDKGKIKVFKNPFDLLKEIQ</sequence>
<evidence type="ECO:0000313" key="1">
    <source>
        <dbReference type="EMBL" id="AHM92950.1"/>
    </source>
</evidence>
<dbReference type="EMBL" id="KJ013507">
    <property type="protein sequence ID" value="AHM92950.1"/>
    <property type="molecule type" value="Genomic_DNA"/>
</dbReference>
<organism evidence="1">
    <name type="scientific">Banana streak GF virus</name>
    <dbReference type="NCBI Taxonomy" id="328670"/>
    <lineage>
        <taxon>Viruses</taxon>
        <taxon>Riboviria</taxon>
        <taxon>Pararnavirae</taxon>
        <taxon>Artverviricota</taxon>
        <taxon>Revtraviricetes</taxon>
        <taxon>Ortervirales</taxon>
        <taxon>Caulimoviridae</taxon>
        <taxon>Badnavirus</taxon>
        <taxon>Badnavirus alphavirgamusae</taxon>
    </lineage>
</organism>
<dbReference type="EMBL" id="MN296502">
    <property type="protein sequence ID" value="QHB46302.1"/>
    <property type="molecule type" value="Genomic_DNA"/>
</dbReference>
<reference evidence="1" key="1">
    <citation type="journal article" date="2014" name="J. Virol.">
        <title>Evasion of short interfering RNA-directed antiviral silencing in Musa acuminata persistently infected with six distinct banana streak pararetroviruses.</title>
        <authorList>
            <person name="Rajeswaran R."/>
            <person name="Seguin J."/>
            <person name="Chabannes M."/>
            <person name="Duroy P.O."/>
            <person name="Laboureau N."/>
            <person name="Farinelli L."/>
            <person name="Iskra-Caruana M.L."/>
            <person name="Pooggin M.M."/>
        </authorList>
    </citation>
    <scope>NUCLEOTIDE SEQUENCE</scope>
    <source>
        <strain evidence="1">MP</strain>
    </source>
</reference>
<evidence type="ECO:0000313" key="2">
    <source>
        <dbReference type="EMBL" id="QHB46302.1"/>
    </source>
</evidence>
<protein>
    <submittedName>
        <fullName evidence="2">ORFII</fullName>
    </submittedName>
</protein>
<accession>X2F668</accession>
<proteinExistence type="predicted"/>